<evidence type="ECO:0000256" key="2">
    <source>
        <dbReference type="ARBA" id="ARBA00023002"/>
    </source>
</evidence>
<gene>
    <name evidence="5" type="primary">iolW</name>
    <name evidence="5" type="ORF">PS896_01517</name>
</gene>
<dbReference type="Gene3D" id="3.40.50.720">
    <property type="entry name" value="NAD(P)-binding Rossmann-like Domain"/>
    <property type="match status" value="1"/>
</dbReference>
<evidence type="ECO:0000256" key="1">
    <source>
        <dbReference type="ARBA" id="ARBA00010928"/>
    </source>
</evidence>
<dbReference type="InterPro" id="IPR055170">
    <property type="entry name" value="GFO_IDH_MocA-like_dom"/>
</dbReference>
<evidence type="ECO:0000313" key="5">
    <source>
        <dbReference type="EMBL" id="VVO74648.1"/>
    </source>
</evidence>
<evidence type="ECO:0000259" key="3">
    <source>
        <dbReference type="Pfam" id="PF01408"/>
    </source>
</evidence>
<organism evidence="5 6">
    <name type="scientific">Pseudomonas fluorescens</name>
    <dbReference type="NCBI Taxonomy" id="294"/>
    <lineage>
        <taxon>Bacteria</taxon>
        <taxon>Pseudomonadati</taxon>
        <taxon>Pseudomonadota</taxon>
        <taxon>Gammaproteobacteria</taxon>
        <taxon>Pseudomonadales</taxon>
        <taxon>Pseudomonadaceae</taxon>
        <taxon>Pseudomonas</taxon>
    </lineage>
</organism>
<dbReference type="GO" id="GO:0000166">
    <property type="term" value="F:nucleotide binding"/>
    <property type="evidence" value="ECO:0007669"/>
    <property type="project" value="InterPro"/>
</dbReference>
<proteinExistence type="inferred from homology"/>
<dbReference type="InterPro" id="IPR000683">
    <property type="entry name" value="Gfo/Idh/MocA-like_OxRdtase_N"/>
</dbReference>
<reference evidence="5 6" key="1">
    <citation type="submission" date="2019-09" db="EMBL/GenBank/DDBJ databases">
        <authorList>
            <person name="Chandra G."/>
            <person name="Truman W A."/>
        </authorList>
    </citation>
    <scope>NUCLEOTIDE SEQUENCE [LARGE SCALE GENOMIC DNA]</scope>
    <source>
        <strain evidence="5">PS896</strain>
    </source>
</reference>
<dbReference type="PANTHER" id="PTHR43708">
    <property type="entry name" value="CONSERVED EXPRESSED OXIDOREDUCTASE (EUROFUNG)"/>
    <property type="match status" value="1"/>
</dbReference>
<dbReference type="PANTHER" id="PTHR43708:SF5">
    <property type="entry name" value="CONSERVED EXPRESSED OXIDOREDUCTASE (EUROFUNG)-RELATED"/>
    <property type="match status" value="1"/>
</dbReference>
<comment type="similarity">
    <text evidence="1">Belongs to the Gfo/Idh/MocA family.</text>
</comment>
<dbReference type="EMBL" id="CABVIN010000001">
    <property type="protein sequence ID" value="VVO74648.1"/>
    <property type="molecule type" value="Genomic_DNA"/>
</dbReference>
<dbReference type="Pfam" id="PF01408">
    <property type="entry name" value="GFO_IDH_MocA"/>
    <property type="match status" value="1"/>
</dbReference>
<feature type="domain" description="Gfo/Idh/MocA-like oxidoreductase N-terminal" evidence="3">
    <location>
        <begin position="1"/>
        <end position="119"/>
    </location>
</feature>
<protein>
    <submittedName>
        <fullName evidence="5">Scyllo-inositol 2-dehydrogenase (NADP(+)) IolW</fullName>
        <ecNumber evidence="5">1.1.1.371</ecNumber>
    </submittedName>
</protein>
<dbReference type="Proteomes" id="UP000377224">
    <property type="component" value="Unassembled WGS sequence"/>
</dbReference>
<evidence type="ECO:0000313" key="6">
    <source>
        <dbReference type="Proteomes" id="UP000377224"/>
    </source>
</evidence>
<dbReference type="InterPro" id="IPR051317">
    <property type="entry name" value="Gfo/Idh/MocA_oxidoreduct"/>
</dbReference>
<dbReference type="Pfam" id="PF22725">
    <property type="entry name" value="GFO_IDH_MocA_C3"/>
    <property type="match status" value="1"/>
</dbReference>
<dbReference type="AlphaFoldDB" id="A0A5E7IDX8"/>
<sequence>MRIGLVGYGHGGRFFHAPLLSSLPGATFVGVVTRSAERRQLLATEYPGVPAFDSIGQLAEAGVDVLVISTPLKGRPALVLDGLEHGVMVVSDKPFAADAQQAQTLITMAERQGVRLSVYQNRRWDSDFLTVRKLIESGALGQVTRFESRVERYSPPSVNNGSGGGFLRDLGSHLVDQALLLFGPVSRVYGELDHLEKEQAYDSGFFVSLTHASGVISHLGGSCLQNSPGPRFRVTGTQGCYSVDGLDGQEAQALAGLSPKSAGERWGVEEHRRWGWFEQGEIRERVPSERGCWNQFYLQLQTALHSGGPLPVEARDALATTRVLDAARLSAERGQVVDLQAFGAPGANLE</sequence>
<keyword evidence="2 5" id="KW-0560">Oxidoreductase</keyword>
<dbReference type="Gene3D" id="3.30.360.10">
    <property type="entry name" value="Dihydrodipicolinate Reductase, domain 2"/>
    <property type="match status" value="1"/>
</dbReference>
<evidence type="ECO:0000259" key="4">
    <source>
        <dbReference type="Pfam" id="PF22725"/>
    </source>
</evidence>
<feature type="domain" description="GFO/IDH/MocA-like oxidoreductase" evidence="4">
    <location>
        <begin position="128"/>
        <end position="241"/>
    </location>
</feature>
<dbReference type="SUPFAM" id="SSF55347">
    <property type="entry name" value="Glyceraldehyde-3-phosphate dehydrogenase-like, C-terminal domain"/>
    <property type="match status" value="1"/>
</dbReference>
<dbReference type="RefSeq" id="WP_150647309.1">
    <property type="nucleotide sequence ID" value="NZ_CABVIN010000001.1"/>
</dbReference>
<accession>A0A5E7IDX8</accession>
<name>A0A5E7IDX8_PSEFL</name>
<dbReference type="EC" id="1.1.1.371" evidence="5"/>
<dbReference type="SUPFAM" id="SSF51735">
    <property type="entry name" value="NAD(P)-binding Rossmann-fold domains"/>
    <property type="match status" value="1"/>
</dbReference>
<dbReference type="GO" id="GO:0102497">
    <property type="term" value="F:scyllo-inositol dehydrogenase (NADP+) activity"/>
    <property type="evidence" value="ECO:0007669"/>
    <property type="project" value="UniProtKB-EC"/>
</dbReference>
<dbReference type="InterPro" id="IPR036291">
    <property type="entry name" value="NAD(P)-bd_dom_sf"/>
</dbReference>